<name>A0A2I1HLH8_9GLOM</name>
<dbReference type="Proteomes" id="UP000234323">
    <property type="component" value="Unassembled WGS sequence"/>
</dbReference>
<proteinExistence type="predicted"/>
<feature type="non-terminal residue" evidence="1">
    <location>
        <position position="70"/>
    </location>
</feature>
<dbReference type="AlphaFoldDB" id="A0A2I1HLH8"/>
<dbReference type="EMBL" id="LLXI01003721">
    <property type="protein sequence ID" value="PKY59711.1"/>
    <property type="molecule type" value="Genomic_DNA"/>
</dbReference>
<evidence type="ECO:0000313" key="1">
    <source>
        <dbReference type="EMBL" id="PKY59711.1"/>
    </source>
</evidence>
<accession>A0A2I1HLH8</accession>
<protein>
    <submittedName>
        <fullName evidence="1">Uncharacterized protein</fullName>
    </submittedName>
</protein>
<gene>
    <name evidence="1" type="ORF">RhiirA4_412515</name>
</gene>
<keyword evidence="2" id="KW-1185">Reference proteome</keyword>
<reference evidence="1 2" key="1">
    <citation type="submission" date="2015-10" db="EMBL/GenBank/DDBJ databases">
        <title>Genome analyses suggest a sexual origin of heterokaryosis in a supposedly ancient asexual fungus.</title>
        <authorList>
            <person name="Ropars J."/>
            <person name="Sedzielewska K."/>
            <person name="Noel J."/>
            <person name="Charron P."/>
            <person name="Farinelli L."/>
            <person name="Marton T."/>
            <person name="Kruger M."/>
            <person name="Pelin A."/>
            <person name="Brachmann A."/>
            <person name="Corradi N."/>
        </authorList>
    </citation>
    <scope>NUCLEOTIDE SEQUENCE [LARGE SCALE GENOMIC DNA]</scope>
    <source>
        <strain evidence="1 2">A4</strain>
    </source>
</reference>
<organism evidence="1 2">
    <name type="scientific">Rhizophagus irregularis</name>
    <dbReference type="NCBI Taxonomy" id="588596"/>
    <lineage>
        <taxon>Eukaryota</taxon>
        <taxon>Fungi</taxon>
        <taxon>Fungi incertae sedis</taxon>
        <taxon>Mucoromycota</taxon>
        <taxon>Glomeromycotina</taxon>
        <taxon>Glomeromycetes</taxon>
        <taxon>Glomerales</taxon>
        <taxon>Glomeraceae</taxon>
        <taxon>Rhizophagus</taxon>
    </lineage>
</organism>
<comment type="caution">
    <text evidence="1">The sequence shown here is derived from an EMBL/GenBank/DDBJ whole genome shotgun (WGS) entry which is preliminary data.</text>
</comment>
<evidence type="ECO:0000313" key="2">
    <source>
        <dbReference type="Proteomes" id="UP000234323"/>
    </source>
</evidence>
<sequence>MDKKPKNLWITTNSKYQSHVTISTIDSTIKSENVDERVVYIEDLEKRKQDINGVNLVMLKDLRITLKIGL</sequence>